<evidence type="ECO:0000256" key="3">
    <source>
        <dbReference type="SAM" id="SignalP"/>
    </source>
</evidence>
<organism evidence="4 5">
    <name type="scientific">Toxoplasma gondii (strain ATCC 50611 / Me49)</name>
    <dbReference type="NCBI Taxonomy" id="508771"/>
    <lineage>
        <taxon>Eukaryota</taxon>
        <taxon>Sar</taxon>
        <taxon>Alveolata</taxon>
        <taxon>Apicomplexa</taxon>
        <taxon>Conoidasida</taxon>
        <taxon>Coccidia</taxon>
        <taxon>Eucoccidiorida</taxon>
        <taxon>Eimeriorina</taxon>
        <taxon>Sarcocystidae</taxon>
        <taxon>Toxoplasma</taxon>
    </lineage>
</organism>
<evidence type="ECO:0000313" key="5">
    <source>
        <dbReference type="Proteomes" id="UP000001529"/>
    </source>
</evidence>
<dbReference type="RefSeq" id="XP_002371647.2">
    <property type="nucleotide sequence ID" value="XM_002371606.2"/>
</dbReference>
<protein>
    <submittedName>
        <fullName evidence="4">Uncharacterized protein</fullName>
    </submittedName>
</protein>
<evidence type="ECO:0000313" key="4">
    <source>
        <dbReference type="EMBL" id="EPT31325.1"/>
    </source>
</evidence>
<feature type="compositionally biased region" description="Polar residues" evidence="2">
    <location>
        <begin position="765"/>
        <end position="774"/>
    </location>
</feature>
<dbReference type="EMBL" id="KE138819">
    <property type="protein sequence ID" value="EPT31325.1"/>
    <property type="molecule type" value="Genomic_DNA"/>
</dbReference>
<feature type="compositionally biased region" description="Basic and acidic residues" evidence="2">
    <location>
        <begin position="780"/>
        <end position="803"/>
    </location>
</feature>
<proteinExistence type="predicted"/>
<feature type="compositionally biased region" description="Acidic residues" evidence="2">
    <location>
        <begin position="814"/>
        <end position="824"/>
    </location>
</feature>
<feature type="compositionally biased region" description="Basic and acidic residues" evidence="2">
    <location>
        <begin position="676"/>
        <end position="686"/>
    </location>
</feature>
<feature type="region of interest" description="Disordered" evidence="2">
    <location>
        <begin position="765"/>
        <end position="829"/>
    </location>
</feature>
<dbReference type="GeneID" id="7896739"/>
<evidence type="ECO:0000256" key="1">
    <source>
        <dbReference type="SAM" id="Coils"/>
    </source>
</evidence>
<feature type="signal peptide" evidence="3">
    <location>
        <begin position="1"/>
        <end position="25"/>
    </location>
</feature>
<evidence type="ECO:0000256" key="2">
    <source>
        <dbReference type="SAM" id="MobiDB-lite"/>
    </source>
</evidence>
<gene>
    <name evidence="4" type="ORF">TGME49_301250</name>
</gene>
<name>A0A125YZ98_TOXGM</name>
<feature type="coiled-coil region" evidence="1">
    <location>
        <begin position="463"/>
        <end position="497"/>
    </location>
</feature>
<dbReference type="VEuPathDB" id="ToxoDB:TGME49_301250"/>
<dbReference type="OrthoDB" id="10348535at2759"/>
<keyword evidence="3" id="KW-0732">Signal</keyword>
<feature type="chain" id="PRO_5007183870" evidence="3">
    <location>
        <begin position="26"/>
        <end position="851"/>
    </location>
</feature>
<feature type="compositionally biased region" description="Polar residues" evidence="2">
    <location>
        <begin position="649"/>
        <end position="661"/>
    </location>
</feature>
<keyword evidence="5" id="KW-1185">Reference proteome</keyword>
<dbReference type="EMBL" id="CM002038">
    <property type="protein sequence ID" value="EPT31325.1"/>
    <property type="molecule type" value="Genomic_DNA"/>
</dbReference>
<accession>A0A125YZ98</accession>
<feature type="region of interest" description="Disordered" evidence="2">
    <location>
        <begin position="624"/>
        <end position="694"/>
    </location>
</feature>
<feature type="compositionally biased region" description="Basic and acidic residues" evidence="2">
    <location>
        <begin position="577"/>
        <end position="592"/>
    </location>
</feature>
<feature type="region of interest" description="Disordered" evidence="2">
    <location>
        <begin position="369"/>
        <end position="410"/>
    </location>
</feature>
<dbReference type="KEGG" id="tgo:TGME49_301250"/>
<dbReference type="Proteomes" id="UP000001529">
    <property type="component" value="Chromosome IV"/>
</dbReference>
<feature type="region of interest" description="Disordered" evidence="2">
    <location>
        <begin position="544"/>
        <end position="594"/>
    </location>
</feature>
<dbReference type="AlphaFoldDB" id="A0A125YZ98"/>
<sequence>MFSVFSTSSLSLFSAFWRLFPVTLGAQLWHTRRSIPEFEHPETSCHSVCARVHTSRFFQHTSARGAITSKSLFTSMKAFSRNSKLASQRFAEGGKPTEAAHFSSCEGERFFSSHLEENTLSAISSVASCDPRVDKASVLRKENFDVLHESDKKRLSAVRWFKEHFDISREYDKRSLVSVGCFKENFDMSHESGKVRPSSVRCFKKTFGVSHESDNKTVSSFRRNFAISPQCGEGTVSPLTFVGTKSDCSRQETTGLNAHSFEAENQSGDDFFAVLSHRRDETWETTQVCMREHCGERLYGKEGTAFSRTSSGDLEFFLPTSVNKHEGEAPNSAMQKARQLREEISHVEMSRCLGGGDEETLVSRLKHETSVDLRPPRTEEKPKQLKASCVPGTCREEKERKHVSTSTPESHHPILVFPVPFHASLDAREVCERGGLASNRTEEEEKQLKKLLMSRNEALGRRVTVLKANLETKEATIAKLLARCRRREQELERVRAMLLPIVEENVKLAGEIDTRKQQTGGKDEYLAALRDAIKAHVASFLKGESEAPQDVRTAQGPRQGIERDRGRANVGLSRCLGSERESEERDRQEERVHGRRTKRAFVCGVFDETESDDGAGVPVAFRLDSRDSTSEEEGASEASEKPGGVQKRLPSSENKSKNPQRQWWWMDDKDDDCDTEVTRERSETKDGPSGTTSEFVAFLRGRKIVEETVQRRRQGRRDSFFSARRKVGFLEALVEKIQENPFSGSKRETHEWLMNWLVKQYRRTGSTPTESRSFAGSRATSREGNEEKEKRGTKEKMEEEERKRIGKCGVETELPGESDEEMEEEHTKAAHLLQPNAWWMCSAVAVHSQDV</sequence>
<feature type="compositionally biased region" description="Basic and acidic residues" evidence="2">
    <location>
        <begin position="369"/>
        <end position="383"/>
    </location>
</feature>
<reference evidence="4" key="1">
    <citation type="submission" date="2013-04" db="EMBL/GenBank/DDBJ databases">
        <authorList>
            <person name="Sibley D."/>
            <person name="Venepally P."/>
            <person name="Karamycheva S."/>
            <person name="Hadjithomas M."/>
            <person name="Khan A."/>
            <person name="Brunk B."/>
            <person name="Roos D."/>
            <person name="Caler E."/>
            <person name="Lorenzi H."/>
        </authorList>
    </citation>
    <scope>NUCLEOTIDE SEQUENCE [LARGE SCALE GENOMIC DNA]</scope>
    <source>
        <strain evidence="4">ME49</strain>
    </source>
</reference>
<keyword evidence="1" id="KW-0175">Coiled coil</keyword>